<evidence type="ECO:0000256" key="4">
    <source>
        <dbReference type="PROSITE-ProRule" id="PRU01282"/>
    </source>
</evidence>
<evidence type="ECO:0000313" key="6">
    <source>
        <dbReference type="EMBL" id="MFK2903644.1"/>
    </source>
</evidence>
<feature type="domain" description="Phosphotyrosine protein phosphatase I" evidence="5">
    <location>
        <begin position="6"/>
        <end position="144"/>
    </location>
</feature>
<dbReference type="PANTHER" id="PTHR43428:SF1">
    <property type="entry name" value="ARSENATE REDUCTASE"/>
    <property type="match status" value="1"/>
</dbReference>
<dbReference type="EC" id="1.20.4.1" evidence="6"/>
<keyword evidence="7" id="KW-1185">Reference proteome</keyword>
<dbReference type="InterPro" id="IPR006659">
    <property type="entry name" value="Arsenate_reductase"/>
</dbReference>
<evidence type="ECO:0000256" key="3">
    <source>
        <dbReference type="ARBA" id="ARBA00023002"/>
    </source>
</evidence>
<dbReference type="Proteomes" id="UP001620460">
    <property type="component" value="Unassembled WGS sequence"/>
</dbReference>
<dbReference type="NCBIfam" id="TIGR00014">
    <property type="entry name" value="arsC"/>
    <property type="match status" value="1"/>
</dbReference>
<gene>
    <name evidence="6" type="primary">arsC</name>
    <name evidence="6" type="ORF">ISP17_06700</name>
</gene>
<dbReference type="CDD" id="cd16345">
    <property type="entry name" value="LMWP_ArsC"/>
    <property type="match status" value="1"/>
</dbReference>
<dbReference type="InterPro" id="IPR036249">
    <property type="entry name" value="Thioredoxin-like_sf"/>
</dbReference>
<dbReference type="InterPro" id="IPR023485">
    <property type="entry name" value="Ptyr_pPase"/>
</dbReference>
<dbReference type="Gene3D" id="3.40.50.2300">
    <property type="match status" value="1"/>
</dbReference>
<dbReference type="SMART" id="SM00226">
    <property type="entry name" value="LMWPc"/>
    <property type="match status" value="1"/>
</dbReference>
<reference evidence="6 7" key="1">
    <citation type="submission" date="2020-10" db="EMBL/GenBank/DDBJ databases">
        <title>Phylogeny of dyella-like bacteria.</title>
        <authorList>
            <person name="Fu J."/>
        </authorList>
    </citation>
    <scope>NUCLEOTIDE SEQUENCE [LARGE SCALE GENOMIC DNA]</scope>
    <source>
        <strain evidence="6 7">Gsoil3046</strain>
    </source>
</reference>
<dbReference type="InterPro" id="IPR036196">
    <property type="entry name" value="Ptyr_pPase_sf"/>
</dbReference>
<organism evidence="6 7">
    <name type="scientific">Dyella ginsengisoli</name>
    <dbReference type="NCBI Taxonomy" id="363848"/>
    <lineage>
        <taxon>Bacteria</taxon>
        <taxon>Pseudomonadati</taxon>
        <taxon>Pseudomonadota</taxon>
        <taxon>Gammaproteobacteria</taxon>
        <taxon>Lysobacterales</taxon>
        <taxon>Rhodanobacteraceae</taxon>
        <taxon>Dyella</taxon>
    </lineage>
</organism>
<dbReference type="PROSITE" id="PS51353">
    <property type="entry name" value="ARSC"/>
    <property type="match status" value="1"/>
</dbReference>
<accession>A0ABW8JRL0</accession>
<dbReference type="SUPFAM" id="SSF52788">
    <property type="entry name" value="Phosphotyrosine protein phosphatases I"/>
    <property type="match status" value="1"/>
</dbReference>
<evidence type="ECO:0000313" key="7">
    <source>
        <dbReference type="Proteomes" id="UP001620460"/>
    </source>
</evidence>
<proteinExistence type="inferred from homology"/>
<dbReference type="Gene3D" id="3.40.30.10">
    <property type="entry name" value="Glutaredoxin"/>
    <property type="match status" value="1"/>
</dbReference>
<dbReference type="SUPFAM" id="SSF52833">
    <property type="entry name" value="Thioredoxin-like"/>
    <property type="match status" value="1"/>
</dbReference>
<name>A0ABW8JRL0_9GAMM</name>
<dbReference type="Pfam" id="PF03960">
    <property type="entry name" value="ArsC"/>
    <property type="match status" value="1"/>
</dbReference>
<dbReference type="GO" id="GO:0008794">
    <property type="term" value="F:arsenate reductase (glutaredoxin) activity"/>
    <property type="evidence" value="ECO:0007669"/>
    <property type="project" value="UniProtKB-EC"/>
</dbReference>
<sequence>MTDRIFNVLFLCTGNSARSILAESLLNQLGEGRFRAFSAGSQPKGEVHPLALKLLRDVGHPVDGLRSKNVDEFAAADAPVMDFVFTVCDNGAGEVCPIWPGHPLTAHWGIADPAAASGTPEQREQAFHTAFRLLANRIRAFTALPLAGLERESLRAQLQQIGRSEGASAATVPVDVVIYHNPECGTSRNTLALIRHCGFEPHVIEYLKTPPSRALLAQLAARTGEPLRALIRDKAPPYAELGLDDATLSDDALLDAMLAHPILINRPLVVSPLGVALCRPSERVLDLLPLRPRGAFVKEDGEAVLDAQGRRVG</sequence>
<dbReference type="Pfam" id="PF01451">
    <property type="entry name" value="LMWPc"/>
    <property type="match status" value="1"/>
</dbReference>
<evidence type="ECO:0000256" key="1">
    <source>
        <dbReference type="ARBA" id="ARBA00007198"/>
    </source>
</evidence>
<dbReference type="PANTHER" id="PTHR43428">
    <property type="entry name" value="ARSENATE REDUCTASE"/>
    <property type="match status" value="1"/>
</dbReference>
<comment type="similarity">
    <text evidence="1 4">Belongs to the ArsC family.</text>
</comment>
<dbReference type="EMBL" id="JADIKM010000001">
    <property type="protein sequence ID" value="MFK2903644.1"/>
    <property type="molecule type" value="Genomic_DNA"/>
</dbReference>
<comment type="caution">
    <text evidence="6">The sequence shown here is derived from an EMBL/GenBank/DDBJ whole genome shotgun (WGS) entry which is preliminary data.</text>
</comment>
<evidence type="ECO:0000256" key="2">
    <source>
        <dbReference type="ARBA" id="ARBA00022849"/>
    </source>
</evidence>
<protein>
    <submittedName>
        <fullName evidence="6">Arsenate reductase (Glutaredoxin)</fullName>
        <ecNumber evidence="6">1.20.4.1</ecNumber>
    </submittedName>
</protein>
<evidence type="ECO:0000259" key="5">
    <source>
        <dbReference type="SMART" id="SM00226"/>
    </source>
</evidence>
<keyword evidence="2" id="KW-0059">Arsenical resistance</keyword>
<dbReference type="InterPro" id="IPR006660">
    <property type="entry name" value="Arsenate_reductase-like"/>
</dbReference>
<keyword evidence="3 6" id="KW-0560">Oxidoreductase</keyword>
<dbReference type="CDD" id="cd03034">
    <property type="entry name" value="ArsC_ArsC"/>
    <property type="match status" value="1"/>
</dbReference>